<dbReference type="OrthoDB" id="5585685at2759"/>
<keyword evidence="3" id="KW-0143">Chaperone</keyword>
<evidence type="ECO:0000256" key="1">
    <source>
        <dbReference type="ARBA" id="ARBA00009049"/>
    </source>
</evidence>
<dbReference type="GO" id="GO:0005085">
    <property type="term" value="F:guanyl-nucleotide exchange factor activity"/>
    <property type="evidence" value="ECO:0007669"/>
    <property type="project" value="UniProtKB-KW"/>
</dbReference>
<evidence type="ECO:0000313" key="5">
    <source>
        <dbReference type="EMBL" id="PSN73704.1"/>
    </source>
</evidence>
<dbReference type="GO" id="GO:0007186">
    <property type="term" value="P:G protein-coupled receptor signaling pathway"/>
    <property type="evidence" value="ECO:0007669"/>
    <property type="project" value="TreeGrafter"/>
</dbReference>
<keyword evidence="6" id="KW-1185">Reference proteome</keyword>
<dbReference type="Pfam" id="PF10165">
    <property type="entry name" value="Ric8"/>
    <property type="match status" value="1"/>
</dbReference>
<feature type="compositionally biased region" description="Acidic residues" evidence="4">
    <location>
        <begin position="472"/>
        <end position="481"/>
    </location>
</feature>
<dbReference type="AlphaFoldDB" id="A0A2T2P7S2"/>
<dbReference type="GO" id="GO:0005737">
    <property type="term" value="C:cytoplasm"/>
    <property type="evidence" value="ECO:0007669"/>
    <property type="project" value="TreeGrafter"/>
</dbReference>
<evidence type="ECO:0000256" key="4">
    <source>
        <dbReference type="SAM" id="MobiDB-lite"/>
    </source>
</evidence>
<dbReference type="InterPro" id="IPR016024">
    <property type="entry name" value="ARM-type_fold"/>
</dbReference>
<reference evidence="5 6" key="1">
    <citation type="journal article" date="2018" name="Front. Microbiol.">
        <title>Genome-Wide Analysis of Corynespora cassiicola Leaf Fall Disease Putative Effectors.</title>
        <authorList>
            <person name="Lopez D."/>
            <person name="Ribeiro S."/>
            <person name="Label P."/>
            <person name="Fumanal B."/>
            <person name="Venisse J.S."/>
            <person name="Kohler A."/>
            <person name="de Oliveira R.R."/>
            <person name="Labutti K."/>
            <person name="Lipzen A."/>
            <person name="Lail K."/>
            <person name="Bauer D."/>
            <person name="Ohm R.A."/>
            <person name="Barry K.W."/>
            <person name="Spatafora J."/>
            <person name="Grigoriev I.V."/>
            <person name="Martin F.M."/>
            <person name="Pujade-Renaud V."/>
        </authorList>
    </citation>
    <scope>NUCLEOTIDE SEQUENCE [LARGE SCALE GENOMIC DNA]</scope>
    <source>
        <strain evidence="5 6">Philippines</strain>
    </source>
</reference>
<feature type="region of interest" description="Disordered" evidence="4">
    <location>
        <begin position="464"/>
        <end position="488"/>
    </location>
</feature>
<dbReference type="GO" id="GO:0001965">
    <property type="term" value="F:G-protein alpha-subunit binding"/>
    <property type="evidence" value="ECO:0007669"/>
    <property type="project" value="TreeGrafter"/>
</dbReference>
<dbReference type="Proteomes" id="UP000240883">
    <property type="component" value="Unassembled WGS sequence"/>
</dbReference>
<evidence type="ECO:0008006" key="7">
    <source>
        <dbReference type="Google" id="ProtNLM"/>
    </source>
</evidence>
<protein>
    <recommendedName>
        <fullName evidence="7">Guanine nucleotide exchange factor</fullName>
    </recommendedName>
</protein>
<evidence type="ECO:0000256" key="3">
    <source>
        <dbReference type="ARBA" id="ARBA00023186"/>
    </source>
</evidence>
<keyword evidence="2" id="KW-0344">Guanine-nucleotide releasing factor</keyword>
<evidence type="ECO:0000256" key="2">
    <source>
        <dbReference type="ARBA" id="ARBA00022658"/>
    </source>
</evidence>
<dbReference type="PANTHER" id="PTHR12425:SF5">
    <property type="entry name" value="SYNEMBRYN"/>
    <property type="match status" value="1"/>
</dbReference>
<dbReference type="EMBL" id="KZ678129">
    <property type="protein sequence ID" value="PSN73704.1"/>
    <property type="molecule type" value="Genomic_DNA"/>
</dbReference>
<organism evidence="5 6">
    <name type="scientific">Corynespora cassiicola Philippines</name>
    <dbReference type="NCBI Taxonomy" id="1448308"/>
    <lineage>
        <taxon>Eukaryota</taxon>
        <taxon>Fungi</taxon>
        <taxon>Dikarya</taxon>
        <taxon>Ascomycota</taxon>
        <taxon>Pezizomycotina</taxon>
        <taxon>Dothideomycetes</taxon>
        <taxon>Pleosporomycetidae</taxon>
        <taxon>Pleosporales</taxon>
        <taxon>Corynesporascaceae</taxon>
        <taxon>Corynespora</taxon>
    </lineage>
</organism>
<dbReference type="PANTHER" id="PTHR12425">
    <property type="entry name" value="SYNEMBRYN"/>
    <property type="match status" value="1"/>
</dbReference>
<evidence type="ECO:0000313" key="6">
    <source>
        <dbReference type="Proteomes" id="UP000240883"/>
    </source>
</evidence>
<gene>
    <name evidence="5" type="ORF">BS50DRAFT_597174</name>
</gene>
<proteinExistence type="inferred from homology"/>
<dbReference type="SUPFAM" id="SSF48371">
    <property type="entry name" value="ARM repeat"/>
    <property type="match status" value="1"/>
</dbReference>
<name>A0A2T2P7S2_CORCC</name>
<sequence length="488" mass="55310">MLSRMQSTPRGGKAKLDEVTEILCKLKGNLDAGKLPSKQVKQLLEELKVHGRQVENADPIFTEDGIRTLCRYAFESNDIQISQEALRPIANAMLLVPKTRQIVADLGYAPKVADKMKSESIDDEFLTSRILFLMTYDTNLDYEKLVNEHQLAESINNAMARHAKRYSKSARRLSQMHTNAMDLMALSETLKLMFNISHFYPDISEHFSKSIPHIFKILVRRKIPNPPLQAPVNYLINALLNLDLEDKKCQQLTLFGMNAVFPKFDAKCNAEHLINILDNAIIAYPESELDEKVSPVLTLIRRIYEIAPEGVKKYMEWLLLPTDEERTRPLGQSDTLSSRLLRLSTSAMTPSLRGSISAMMFELSGKDATRFVQNVGYGFASGFLLSNNIQIPENALEAHATANQDQAIPVNPITGQRVDMEEEDTREPMTREEKEREAERLFVLFERLKATGVMDVKNPVEEAFQSGRFEELPSDDDDEDSKSDAKVK</sequence>
<dbReference type="InterPro" id="IPR019318">
    <property type="entry name" value="Gua_nucleotide_exch_fac_Ric8"/>
</dbReference>
<accession>A0A2T2P7S2</accession>
<comment type="similarity">
    <text evidence="1">Belongs to the synembryn family.</text>
</comment>